<comment type="similarity">
    <text evidence="1">Belongs to the amidase family.</text>
</comment>
<evidence type="ECO:0000256" key="1">
    <source>
        <dbReference type="ARBA" id="ARBA00009199"/>
    </source>
</evidence>
<dbReference type="PANTHER" id="PTHR11895:SF7">
    <property type="entry name" value="GLUTAMYL-TRNA(GLN) AMIDOTRANSFERASE SUBUNIT A, MITOCHONDRIAL"/>
    <property type="match status" value="1"/>
</dbReference>
<evidence type="ECO:0000259" key="2">
    <source>
        <dbReference type="Pfam" id="PF01425"/>
    </source>
</evidence>
<dbReference type="STRING" id="1127673.GLIP_1342"/>
<reference evidence="3 4" key="1">
    <citation type="journal article" date="2017" name="Antonie Van Leeuwenhoek">
        <title>Rhizobium rhizosphaerae sp. nov., a novel species isolated from rice rhizosphere.</title>
        <authorList>
            <person name="Zhao J.J."/>
            <person name="Zhang J."/>
            <person name="Zhang R.J."/>
            <person name="Zhang C.W."/>
            <person name="Yin H.Q."/>
            <person name="Zhang X.X."/>
        </authorList>
    </citation>
    <scope>NUCLEOTIDE SEQUENCE [LARGE SCALE GENOMIC DNA]</scope>
    <source>
        <strain evidence="3 4">E3</strain>
    </source>
</reference>
<dbReference type="Gene3D" id="3.90.1300.10">
    <property type="entry name" value="Amidase signature (AS) domain"/>
    <property type="match status" value="1"/>
</dbReference>
<organism evidence="3 4">
    <name type="scientific">Aliiglaciecola lipolytica E3</name>
    <dbReference type="NCBI Taxonomy" id="1127673"/>
    <lineage>
        <taxon>Bacteria</taxon>
        <taxon>Pseudomonadati</taxon>
        <taxon>Pseudomonadota</taxon>
        <taxon>Gammaproteobacteria</taxon>
        <taxon>Alteromonadales</taxon>
        <taxon>Alteromonadaceae</taxon>
        <taxon>Aliiglaciecola</taxon>
    </lineage>
</organism>
<dbReference type="GO" id="GO:0003824">
    <property type="term" value="F:catalytic activity"/>
    <property type="evidence" value="ECO:0007669"/>
    <property type="project" value="InterPro"/>
</dbReference>
<dbReference type="eggNOG" id="COG0154">
    <property type="taxonomic scope" value="Bacteria"/>
</dbReference>
<dbReference type="SUPFAM" id="SSF75304">
    <property type="entry name" value="Amidase signature (AS) enzymes"/>
    <property type="match status" value="1"/>
</dbReference>
<dbReference type="InterPro" id="IPR036928">
    <property type="entry name" value="AS_sf"/>
</dbReference>
<sequence>MEKVDIAKRKLIQASTAIGASAMLGFSLKTQASASTHYTSFSDYENWDITAMADLLRQGDVSPLELTDKAIEKFEANSDLNMVAVEHFEMARNKAKSLNQLSRSARRQKMSNSPLLGVPFALKDLGVGLAGTITTNGSQFFKDNVVTENSTLVTRYQKAGLNIMAKLTSPEFGQTPTGESTLHGNTLNPWDKRYSSGGSSAGSAVAVAARVLPAAHASDGGGSIRIPAAHCGLFGLKPSRGRVATGPTSLESSMGLSVHHALTRSVRDSAMLLQLTQGKEPGSRITLPNEDMLGALHTKPRALKIALMDTHPFGYPVEQDIKDALTKTVKLLEGLGHHVELAKPDLPLQEMFGGMGVATSSSLLKHVQSREKALGRAAREDEFEALVWGHLQKAKSFTAQQMLAARTGFDKGAQVLDAFFNDYDYIVSPVTTAAPPKIGELTLNQPYDDFVKVVLKSSPICALFNITGLPAMSVPLHWNKAGLPIGVQFAGSFGNEAGLISLASQLERAAPWADKRPTAIA</sequence>
<evidence type="ECO:0000313" key="4">
    <source>
        <dbReference type="Proteomes" id="UP000006334"/>
    </source>
</evidence>
<dbReference type="AlphaFoldDB" id="K6YBG5"/>
<keyword evidence="4" id="KW-1185">Reference proteome</keyword>
<evidence type="ECO:0000313" key="3">
    <source>
        <dbReference type="EMBL" id="GAC13983.1"/>
    </source>
</evidence>
<dbReference type="PROSITE" id="PS51318">
    <property type="entry name" value="TAT"/>
    <property type="match status" value="1"/>
</dbReference>
<dbReference type="EMBL" id="BAEN01000030">
    <property type="protein sequence ID" value="GAC13983.1"/>
    <property type="molecule type" value="Genomic_DNA"/>
</dbReference>
<feature type="domain" description="Amidase" evidence="2">
    <location>
        <begin position="65"/>
        <end position="499"/>
    </location>
</feature>
<comment type="caution">
    <text evidence="3">The sequence shown here is derived from an EMBL/GenBank/DDBJ whole genome shotgun (WGS) entry which is preliminary data.</text>
</comment>
<dbReference type="RefSeq" id="WP_008843799.1">
    <property type="nucleotide sequence ID" value="NZ_BAEN01000030.1"/>
</dbReference>
<dbReference type="InterPro" id="IPR000120">
    <property type="entry name" value="Amidase"/>
</dbReference>
<dbReference type="InterPro" id="IPR023631">
    <property type="entry name" value="Amidase_dom"/>
</dbReference>
<accession>K6YBG5</accession>
<gene>
    <name evidence="3" type="ORF">GLIP_1342</name>
</gene>
<dbReference type="Proteomes" id="UP000006334">
    <property type="component" value="Unassembled WGS sequence"/>
</dbReference>
<dbReference type="Pfam" id="PF01425">
    <property type="entry name" value="Amidase"/>
    <property type="match status" value="1"/>
</dbReference>
<dbReference type="InterPro" id="IPR006311">
    <property type="entry name" value="TAT_signal"/>
</dbReference>
<name>K6YBG5_9ALTE</name>
<dbReference type="PANTHER" id="PTHR11895">
    <property type="entry name" value="TRANSAMIDASE"/>
    <property type="match status" value="1"/>
</dbReference>
<dbReference type="OrthoDB" id="9811471at2"/>
<protein>
    <submittedName>
        <fullName evidence="3">Twin-arginine translocation pathway signal</fullName>
    </submittedName>
</protein>
<proteinExistence type="inferred from homology"/>